<sequence>MPEMTAISWHLLQGLGTESSGQEGSVPRHHPEDTRQGVRGTRTDWREPRSGPREEARCILDCLAGFTLTPVIWNFVAPGLSAGRVQSVAPAMVIERECARLKSNSADCWDVVANATAAG</sequence>
<dbReference type="EMBL" id="FN649035">
    <property type="protein sequence ID" value="CBJ25716.1"/>
    <property type="molecule type" value="Genomic_DNA"/>
</dbReference>
<dbReference type="InterPro" id="IPR013825">
    <property type="entry name" value="Topo_IA_cen_sub2"/>
</dbReference>
<dbReference type="EMBL" id="FN649727">
    <property type="protein sequence ID" value="CBJ25716.1"/>
    <property type="molecule type" value="Genomic_DNA"/>
</dbReference>
<gene>
    <name evidence="4" type="ORF">Esi_0008_0166</name>
</gene>
<evidence type="ECO:0000259" key="3">
    <source>
        <dbReference type="PROSITE" id="PS52039"/>
    </source>
</evidence>
<accession>D7G723</accession>
<keyword evidence="1" id="KW-0413">Isomerase</keyword>
<dbReference type="OrthoDB" id="2324630at2759"/>
<evidence type="ECO:0000256" key="1">
    <source>
        <dbReference type="ARBA" id="ARBA00023235"/>
    </source>
</evidence>
<dbReference type="SUPFAM" id="SSF56712">
    <property type="entry name" value="Prokaryotic type I DNA topoisomerase"/>
    <property type="match status" value="1"/>
</dbReference>
<dbReference type="Pfam" id="PF01131">
    <property type="entry name" value="Topoisom_bac"/>
    <property type="match status" value="1"/>
</dbReference>
<dbReference type="SMART" id="SM00436">
    <property type="entry name" value="TOP1Bc"/>
    <property type="match status" value="1"/>
</dbReference>
<name>D7G723_ECTSI</name>
<dbReference type="InParanoid" id="D7G723"/>
<dbReference type="GO" id="GO:0006265">
    <property type="term" value="P:DNA topological change"/>
    <property type="evidence" value="ECO:0007669"/>
    <property type="project" value="InterPro"/>
</dbReference>
<dbReference type="InterPro" id="IPR013497">
    <property type="entry name" value="Topo_IA_cen"/>
</dbReference>
<organism evidence="4 5">
    <name type="scientific">Ectocarpus siliculosus</name>
    <name type="common">Brown alga</name>
    <name type="synonym">Conferva siliculosa</name>
    <dbReference type="NCBI Taxonomy" id="2880"/>
    <lineage>
        <taxon>Eukaryota</taxon>
        <taxon>Sar</taxon>
        <taxon>Stramenopiles</taxon>
        <taxon>Ochrophyta</taxon>
        <taxon>PX clade</taxon>
        <taxon>Phaeophyceae</taxon>
        <taxon>Ectocarpales</taxon>
        <taxon>Ectocarpaceae</taxon>
        <taxon>Ectocarpus</taxon>
    </lineage>
</organism>
<dbReference type="Proteomes" id="UP000002630">
    <property type="component" value="Linkage Group LG02"/>
</dbReference>
<dbReference type="GO" id="GO:0003677">
    <property type="term" value="F:DNA binding"/>
    <property type="evidence" value="ECO:0007669"/>
    <property type="project" value="InterPro"/>
</dbReference>
<keyword evidence="5" id="KW-1185">Reference proteome</keyword>
<dbReference type="Gene3D" id="1.10.460.10">
    <property type="entry name" value="Topoisomerase I, domain 2"/>
    <property type="match status" value="1"/>
</dbReference>
<dbReference type="InterPro" id="IPR023405">
    <property type="entry name" value="Topo_IA_core_domain"/>
</dbReference>
<dbReference type="PROSITE" id="PS52039">
    <property type="entry name" value="TOPO_IA_2"/>
    <property type="match status" value="1"/>
</dbReference>
<protein>
    <submittedName>
        <fullName evidence="4">DNA topoisomerase I</fullName>
    </submittedName>
</protein>
<dbReference type="InterPro" id="IPR000380">
    <property type="entry name" value="Topo_IA"/>
</dbReference>
<dbReference type="STRING" id="2880.D7G723"/>
<feature type="domain" description="Topo IA-type catalytic" evidence="3">
    <location>
        <begin position="47"/>
        <end position="119"/>
    </location>
</feature>
<reference evidence="4 5" key="1">
    <citation type="journal article" date="2010" name="Nature">
        <title>The Ectocarpus genome and the independent evolution of multicellularity in brown algae.</title>
        <authorList>
            <person name="Cock J.M."/>
            <person name="Sterck L."/>
            <person name="Rouze P."/>
            <person name="Scornet D."/>
            <person name="Allen A.E."/>
            <person name="Amoutzias G."/>
            <person name="Anthouard V."/>
            <person name="Artiguenave F."/>
            <person name="Aury J.M."/>
            <person name="Badger J.H."/>
            <person name="Beszteri B."/>
            <person name="Billiau K."/>
            <person name="Bonnet E."/>
            <person name="Bothwell J.H."/>
            <person name="Bowler C."/>
            <person name="Boyen C."/>
            <person name="Brownlee C."/>
            <person name="Carrano C.J."/>
            <person name="Charrier B."/>
            <person name="Cho G.Y."/>
            <person name="Coelho S.M."/>
            <person name="Collen J."/>
            <person name="Corre E."/>
            <person name="Da Silva C."/>
            <person name="Delage L."/>
            <person name="Delaroque N."/>
            <person name="Dittami S.M."/>
            <person name="Doulbeau S."/>
            <person name="Elias M."/>
            <person name="Farnham G."/>
            <person name="Gachon C.M."/>
            <person name="Gschloessl B."/>
            <person name="Heesch S."/>
            <person name="Jabbari K."/>
            <person name="Jubin C."/>
            <person name="Kawai H."/>
            <person name="Kimura K."/>
            <person name="Kloareg B."/>
            <person name="Kupper F.C."/>
            <person name="Lang D."/>
            <person name="Le Bail A."/>
            <person name="Leblanc C."/>
            <person name="Lerouge P."/>
            <person name="Lohr M."/>
            <person name="Lopez P.J."/>
            <person name="Martens C."/>
            <person name="Maumus F."/>
            <person name="Michel G."/>
            <person name="Miranda-Saavedra D."/>
            <person name="Morales J."/>
            <person name="Moreau H."/>
            <person name="Motomura T."/>
            <person name="Nagasato C."/>
            <person name="Napoli C.A."/>
            <person name="Nelson D.R."/>
            <person name="Nyvall-Collen P."/>
            <person name="Peters A.F."/>
            <person name="Pommier C."/>
            <person name="Potin P."/>
            <person name="Poulain J."/>
            <person name="Quesneville H."/>
            <person name="Read B."/>
            <person name="Rensing S.A."/>
            <person name="Ritter A."/>
            <person name="Rousvoal S."/>
            <person name="Samanta M."/>
            <person name="Samson G."/>
            <person name="Schroeder D.C."/>
            <person name="Segurens B."/>
            <person name="Strittmatter M."/>
            <person name="Tonon T."/>
            <person name="Tregear J.W."/>
            <person name="Valentin K."/>
            <person name="von Dassow P."/>
            <person name="Yamagishi T."/>
            <person name="Van de Peer Y."/>
            <person name="Wincker P."/>
        </authorList>
    </citation>
    <scope>NUCLEOTIDE SEQUENCE [LARGE SCALE GENOMIC DNA]</scope>
    <source>
        <strain evidence="5">Ec32 / CCAP1310/4</strain>
    </source>
</reference>
<dbReference type="GO" id="GO:0003917">
    <property type="term" value="F:DNA topoisomerase type I (single strand cut, ATP-independent) activity"/>
    <property type="evidence" value="ECO:0007669"/>
    <property type="project" value="InterPro"/>
</dbReference>
<evidence type="ECO:0000313" key="4">
    <source>
        <dbReference type="EMBL" id="CBJ25716.1"/>
    </source>
</evidence>
<dbReference type="InterPro" id="IPR013824">
    <property type="entry name" value="Topo_IA_cen_sub1"/>
</dbReference>
<feature type="region of interest" description="Disordered" evidence="2">
    <location>
        <begin position="16"/>
        <end position="53"/>
    </location>
</feature>
<dbReference type="InterPro" id="IPR003601">
    <property type="entry name" value="Topo_IA_2"/>
</dbReference>
<dbReference type="Gene3D" id="2.70.20.10">
    <property type="entry name" value="Topoisomerase I, domain 3"/>
    <property type="match status" value="1"/>
</dbReference>
<proteinExistence type="predicted"/>
<dbReference type="PANTHER" id="PTHR42785:SF1">
    <property type="entry name" value="DNA TOPOISOMERASE"/>
    <property type="match status" value="1"/>
</dbReference>
<dbReference type="AlphaFoldDB" id="D7G723"/>
<dbReference type="PANTHER" id="PTHR42785">
    <property type="entry name" value="DNA TOPOISOMERASE, TYPE IA, CORE"/>
    <property type="match status" value="1"/>
</dbReference>
<evidence type="ECO:0000313" key="5">
    <source>
        <dbReference type="Proteomes" id="UP000002630"/>
    </source>
</evidence>
<evidence type="ECO:0000256" key="2">
    <source>
        <dbReference type="SAM" id="MobiDB-lite"/>
    </source>
</evidence>
<feature type="compositionally biased region" description="Basic and acidic residues" evidence="2">
    <location>
        <begin position="29"/>
        <end position="53"/>
    </location>
</feature>